<dbReference type="Proteomes" id="UP000294257">
    <property type="component" value="Unassembled WGS sequence"/>
</dbReference>
<reference evidence="2 3" key="1">
    <citation type="submission" date="2019-02" db="EMBL/GenBank/DDBJ databases">
        <title>Genomic Encyclopedia of Type Strains, Phase IV (KMG-IV): sequencing the most valuable type-strain genomes for metagenomic binning, comparative biology and taxonomic classification.</title>
        <authorList>
            <person name="Goeker M."/>
        </authorList>
    </citation>
    <scope>NUCLEOTIDE SEQUENCE [LARGE SCALE GENOMIC DNA]</scope>
    <source>
        <strain evidence="2 3">DSM 101727</strain>
    </source>
</reference>
<protein>
    <submittedName>
        <fullName evidence="2">Uncharacterized protein DUF397</fullName>
    </submittedName>
</protein>
<sequence length="86" mass="9252">MTNPGTLVPLEFSAWRKSSFSEGNNNECVEIAFAWRKSSFSEPNNNDCVEIAHSADAVGVRDSKSPAHGALVLPPSALAALTEHIR</sequence>
<comment type="caution">
    <text evidence="2">The sequence shown here is derived from an EMBL/GenBank/DDBJ whole genome shotgun (WGS) entry which is preliminary data.</text>
</comment>
<dbReference type="AlphaFoldDB" id="A0A4Q7KP07"/>
<feature type="domain" description="DUF397" evidence="1">
    <location>
        <begin position="14"/>
        <end position="33"/>
    </location>
</feature>
<gene>
    <name evidence="2" type="ORF">EV193_106207</name>
</gene>
<dbReference type="RefSeq" id="WP_130345584.1">
    <property type="nucleotide sequence ID" value="NZ_SGWQ01000006.1"/>
</dbReference>
<keyword evidence="3" id="KW-1185">Reference proteome</keyword>
<name>A0A4Q7KP07_9PSEU</name>
<proteinExistence type="predicted"/>
<evidence type="ECO:0000259" key="1">
    <source>
        <dbReference type="Pfam" id="PF04149"/>
    </source>
</evidence>
<evidence type="ECO:0000313" key="2">
    <source>
        <dbReference type="EMBL" id="RZS36972.1"/>
    </source>
</evidence>
<evidence type="ECO:0000313" key="3">
    <source>
        <dbReference type="Proteomes" id="UP000294257"/>
    </source>
</evidence>
<dbReference type="EMBL" id="SGWQ01000006">
    <property type="protein sequence ID" value="RZS36972.1"/>
    <property type="molecule type" value="Genomic_DNA"/>
</dbReference>
<dbReference type="OrthoDB" id="4330022at2"/>
<accession>A0A4Q7KP07</accession>
<dbReference type="InterPro" id="IPR007278">
    <property type="entry name" value="DUF397"/>
</dbReference>
<organism evidence="2 3">
    <name type="scientific">Herbihabitans rhizosphaerae</name>
    <dbReference type="NCBI Taxonomy" id="1872711"/>
    <lineage>
        <taxon>Bacteria</taxon>
        <taxon>Bacillati</taxon>
        <taxon>Actinomycetota</taxon>
        <taxon>Actinomycetes</taxon>
        <taxon>Pseudonocardiales</taxon>
        <taxon>Pseudonocardiaceae</taxon>
        <taxon>Herbihabitans</taxon>
    </lineage>
</organism>
<dbReference type="Pfam" id="PF04149">
    <property type="entry name" value="DUF397"/>
    <property type="match status" value="2"/>
</dbReference>
<feature type="domain" description="DUF397" evidence="1">
    <location>
        <begin position="34"/>
        <end position="86"/>
    </location>
</feature>